<dbReference type="InterPro" id="IPR012433">
    <property type="entry name" value="Imm11"/>
</dbReference>
<name>A0A369AUL2_9FIRM</name>
<dbReference type="Pfam" id="PF07791">
    <property type="entry name" value="Imm11"/>
    <property type="match status" value="1"/>
</dbReference>
<organism evidence="2 3">
    <name type="scientific">Anaerobacterium chartisolvens</name>
    <dbReference type="NCBI Taxonomy" id="1297424"/>
    <lineage>
        <taxon>Bacteria</taxon>
        <taxon>Bacillati</taxon>
        <taxon>Bacillota</taxon>
        <taxon>Clostridia</taxon>
        <taxon>Eubacteriales</taxon>
        <taxon>Oscillospiraceae</taxon>
        <taxon>Anaerobacterium</taxon>
    </lineage>
</organism>
<dbReference type="EMBL" id="QPJT01000019">
    <property type="protein sequence ID" value="RCX13019.1"/>
    <property type="molecule type" value="Genomic_DNA"/>
</dbReference>
<dbReference type="OrthoDB" id="5356505at2"/>
<gene>
    <name evidence="2" type="ORF">DFR58_11976</name>
</gene>
<evidence type="ECO:0000313" key="3">
    <source>
        <dbReference type="Proteomes" id="UP000253034"/>
    </source>
</evidence>
<sequence>MKIWLLDCDVDNYDNLTWKNDIDIDEVQTFDGRQKLMNWNPVQVKRMYDREFSNSPGLSSHIPIFDKKAVDTLKDLLIGNAEILQLDCEGWEFYAINVIKVLDCIDYDKSEYKTFRDGKRIMRFIKYAFDISKVKNEHLFKIVDEPLRRPFVSDEFRNRILENNLTGFKFELVWDSDKN</sequence>
<protein>
    <recommendedName>
        <fullName evidence="1">Immunity MXAN-0049 protein domain-containing protein</fullName>
    </recommendedName>
</protein>
<comment type="caution">
    <text evidence="2">The sequence shown here is derived from an EMBL/GenBank/DDBJ whole genome shotgun (WGS) entry which is preliminary data.</text>
</comment>
<dbReference type="AlphaFoldDB" id="A0A369AUL2"/>
<evidence type="ECO:0000313" key="2">
    <source>
        <dbReference type="EMBL" id="RCX13019.1"/>
    </source>
</evidence>
<proteinExistence type="predicted"/>
<dbReference type="RefSeq" id="WP_114298766.1">
    <property type="nucleotide sequence ID" value="NZ_QPJT01000019.1"/>
</dbReference>
<accession>A0A369AUL2</accession>
<dbReference type="Proteomes" id="UP000253034">
    <property type="component" value="Unassembled WGS sequence"/>
</dbReference>
<keyword evidence="3" id="KW-1185">Reference proteome</keyword>
<evidence type="ECO:0000259" key="1">
    <source>
        <dbReference type="Pfam" id="PF07791"/>
    </source>
</evidence>
<feature type="domain" description="Immunity MXAN-0049 protein" evidence="1">
    <location>
        <begin position="90"/>
        <end position="172"/>
    </location>
</feature>
<reference evidence="2 3" key="1">
    <citation type="submission" date="2018-07" db="EMBL/GenBank/DDBJ databases">
        <title>Genomic Encyclopedia of Type Strains, Phase IV (KMG-IV): sequencing the most valuable type-strain genomes for metagenomic binning, comparative biology and taxonomic classification.</title>
        <authorList>
            <person name="Goeker M."/>
        </authorList>
    </citation>
    <scope>NUCLEOTIDE SEQUENCE [LARGE SCALE GENOMIC DNA]</scope>
    <source>
        <strain evidence="2 3">DSM 27016</strain>
    </source>
</reference>